<dbReference type="STRING" id="85336.A7979_07740"/>
<feature type="transmembrane region" description="Helical" evidence="1">
    <location>
        <begin position="342"/>
        <end position="365"/>
    </location>
</feature>
<feature type="transmembrane region" description="Helical" evidence="1">
    <location>
        <begin position="470"/>
        <end position="491"/>
    </location>
</feature>
<evidence type="ECO:0000313" key="3">
    <source>
        <dbReference type="Proteomes" id="UP000297951"/>
    </source>
</evidence>
<feature type="transmembrane region" description="Helical" evidence="1">
    <location>
        <begin position="100"/>
        <end position="124"/>
    </location>
</feature>
<sequence length="539" mass="56670">MVAVLLKLKLDHFLAIFRNGNAWAIVGLVFGLLYGLGALVGVAGLGFTLQNPADSLLILGVAGGLLTLAWWLIPLVAAGADPTLDPERLAPYPITVRQLMGGQALGALIGVPGALTVLAVLALITSNFYSLAATLAFIPAGLLGLALAILGGRLTAVASIPVRSRRSVSNALTLLAFAALIFAGPLMLATITGITSNTEQLRQILGYLLWTPVASAWAIAPQVGAGHYGLALALTALTLVYCALGWFIWQFFAAKTMASVGDSAGVQDEGKTLAQGNLGLLGRFPATVRGAIAARTLDMMLRDSRANLNVLMMPLMYILMVFISGSFIVSTNGVEEEMTNPMAFVMAVAFIPAMAGYSQSALASFEGSAFSLHALSPLRGIDDRLGRAYGMMLLYLPMIVLGTLTFAFLTGYAAWALPLLVSALGTYFIANGMANYLDTVFNAPVAPPGTSPWKTPEQPDGMAKTMARGFIIFIPMALSLPSLIGMGATAIVGSLLWFWLGALATALIGAAAFYLGVRAGAKNYERHVADIYQRVARYS</sequence>
<name>A0A4Y9F428_9MICC</name>
<feature type="transmembrane region" description="Helical" evidence="1">
    <location>
        <begin position="412"/>
        <end position="430"/>
    </location>
</feature>
<proteinExistence type="predicted"/>
<dbReference type="AlphaFoldDB" id="A0A4Y9F428"/>
<feature type="transmembrane region" description="Helical" evidence="1">
    <location>
        <begin position="497"/>
        <end position="517"/>
    </location>
</feature>
<reference evidence="2 3" key="1">
    <citation type="submission" date="2019-03" db="EMBL/GenBank/DDBJ databases">
        <title>Diversity of the mouse oral microbiome.</title>
        <authorList>
            <person name="Joseph S."/>
            <person name="Aduse-Opoku J."/>
            <person name="Curtis M."/>
            <person name="Wade W."/>
            <person name="Hashim A."/>
        </authorList>
    </citation>
    <scope>NUCLEOTIDE SEQUENCE [LARGE SCALE GENOMIC DNA]</scope>
    <source>
        <strain evidence="3">irhom_31</strain>
    </source>
</reference>
<feature type="transmembrane region" description="Helical" evidence="1">
    <location>
        <begin position="226"/>
        <end position="249"/>
    </location>
</feature>
<accession>A0A4Y9F428</accession>
<gene>
    <name evidence="2" type="ORF">E4U03_09730</name>
</gene>
<feature type="transmembrane region" description="Helical" evidence="1">
    <location>
        <begin position="204"/>
        <end position="220"/>
    </location>
</feature>
<keyword evidence="1" id="KW-1133">Transmembrane helix</keyword>
<dbReference type="Proteomes" id="UP000297951">
    <property type="component" value="Unassembled WGS sequence"/>
</dbReference>
<dbReference type="OrthoDB" id="3261041at2"/>
<evidence type="ECO:0000256" key="1">
    <source>
        <dbReference type="SAM" id="Phobius"/>
    </source>
</evidence>
<evidence type="ECO:0000313" key="2">
    <source>
        <dbReference type="EMBL" id="TFU21166.1"/>
    </source>
</evidence>
<protein>
    <recommendedName>
        <fullName evidence="4">Transporter</fullName>
    </recommendedName>
</protein>
<feature type="transmembrane region" description="Helical" evidence="1">
    <location>
        <begin position="171"/>
        <end position="192"/>
    </location>
</feature>
<evidence type="ECO:0008006" key="4">
    <source>
        <dbReference type="Google" id="ProtNLM"/>
    </source>
</evidence>
<organism evidence="2 3">
    <name type="scientific">Rothia nasimurium</name>
    <dbReference type="NCBI Taxonomy" id="85336"/>
    <lineage>
        <taxon>Bacteria</taxon>
        <taxon>Bacillati</taxon>
        <taxon>Actinomycetota</taxon>
        <taxon>Actinomycetes</taxon>
        <taxon>Micrococcales</taxon>
        <taxon>Micrococcaceae</taxon>
        <taxon>Rothia</taxon>
    </lineage>
</organism>
<feature type="transmembrane region" description="Helical" evidence="1">
    <location>
        <begin position="308"/>
        <end position="330"/>
    </location>
</feature>
<keyword evidence="1" id="KW-0472">Membrane</keyword>
<dbReference type="EMBL" id="SPQC01000038">
    <property type="protein sequence ID" value="TFU21166.1"/>
    <property type="molecule type" value="Genomic_DNA"/>
</dbReference>
<feature type="transmembrane region" description="Helical" evidence="1">
    <location>
        <begin position="131"/>
        <end position="151"/>
    </location>
</feature>
<feature type="transmembrane region" description="Helical" evidence="1">
    <location>
        <begin position="56"/>
        <end position="80"/>
    </location>
</feature>
<keyword evidence="1" id="KW-0812">Transmembrane</keyword>
<comment type="caution">
    <text evidence="2">The sequence shown here is derived from an EMBL/GenBank/DDBJ whole genome shotgun (WGS) entry which is preliminary data.</text>
</comment>
<feature type="transmembrane region" description="Helical" evidence="1">
    <location>
        <begin position="20"/>
        <end position="49"/>
    </location>
</feature>
<dbReference type="RefSeq" id="WP_135013383.1">
    <property type="nucleotide sequence ID" value="NZ_JADGLK010000038.1"/>
</dbReference>
<feature type="transmembrane region" description="Helical" evidence="1">
    <location>
        <begin position="386"/>
        <end position="406"/>
    </location>
</feature>